<dbReference type="Proteomes" id="UP000282674">
    <property type="component" value="Unassembled WGS sequence"/>
</dbReference>
<evidence type="ECO:0000313" key="3">
    <source>
        <dbReference type="EMBL" id="RMI37995.1"/>
    </source>
</evidence>
<dbReference type="RefSeq" id="WP_122198608.1">
    <property type="nucleotide sequence ID" value="NZ_JBHSKC010000021.1"/>
</dbReference>
<sequence length="269" mass="28620">MSEIPSAEESTGPLPDQDGPSPTSAPVQPTTRRRPRAAIALLLAFGLLAVAGGGAAIVYQLVRKPTAAEIDKAGARELATRWQRLRVADLFPERFLFDKKDEPSGTLAQLRRVGIAPSRACADAVDTPTAAILAKHGCTTVLRATYLDPSGTRAVSVGVAVFPDTSSSDDAATDLTGLNGGKKSGSGLRVATFPGTTVERFDDGSRQVVDAKTNHTPYLFLRAEGPLHPQGRIEQGELVSLWFAPDLLDRIMARFADDSTPCARKDVRC</sequence>
<evidence type="ECO:0000256" key="1">
    <source>
        <dbReference type="SAM" id="MobiDB-lite"/>
    </source>
</evidence>
<keyword evidence="2" id="KW-0812">Transmembrane</keyword>
<reference evidence="3 4" key="1">
    <citation type="submission" date="2018-10" db="EMBL/GenBank/DDBJ databases">
        <title>Isolation from soil.</title>
        <authorList>
            <person name="Hu J."/>
        </authorList>
    </citation>
    <scope>NUCLEOTIDE SEQUENCE [LARGE SCALE GENOMIC DNA]</scope>
    <source>
        <strain evidence="3 4">NEAU-Ht49</strain>
    </source>
</reference>
<evidence type="ECO:0000256" key="2">
    <source>
        <dbReference type="SAM" id="Phobius"/>
    </source>
</evidence>
<keyword evidence="4" id="KW-1185">Reference proteome</keyword>
<dbReference type="OrthoDB" id="3386555at2"/>
<accession>A0A3M2LPH6</accession>
<feature type="region of interest" description="Disordered" evidence="1">
    <location>
        <begin position="1"/>
        <end position="32"/>
    </location>
</feature>
<keyword evidence="2" id="KW-1133">Transmembrane helix</keyword>
<protein>
    <submittedName>
        <fullName evidence="3">Uncharacterized protein</fullName>
    </submittedName>
</protein>
<feature type="compositionally biased region" description="Polar residues" evidence="1">
    <location>
        <begin position="20"/>
        <end position="30"/>
    </location>
</feature>
<comment type="caution">
    <text evidence="3">The sequence shown here is derived from an EMBL/GenBank/DDBJ whole genome shotgun (WGS) entry which is preliminary data.</text>
</comment>
<keyword evidence="2" id="KW-0472">Membrane</keyword>
<name>A0A3M2LPH6_9ACTN</name>
<organism evidence="3 4">
    <name type="scientific">Actinomadura harenae</name>
    <dbReference type="NCBI Taxonomy" id="2483351"/>
    <lineage>
        <taxon>Bacteria</taxon>
        <taxon>Bacillati</taxon>
        <taxon>Actinomycetota</taxon>
        <taxon>Actinomycetes</taxon>
        <taxon>Streptosporangiales</taxon>
        <taxon>Thermomonosporaceae</taxon>
        <taxon>Actinomadura</taxon>
    </lineage>
</organism>
<evidence type="ECO:0000313" key="4">
    <source>
        <dbReference type="Proteomes" id="UP000282674"/>
    </source>
</evidence>
<feature type="transmembrane region" description="Helical" evidence="2">
    <location>
        <begin position="38"/>
        <end position="62"/>
    </location>
</feature>
<gene>
    <name evidence="3" type="ORF">EBO15_34160</name>
</gene>
<dbReference type="AlphaFoldDB" id="A0A3M2LPH6"/>
<proteinExistence type="predicted"/>
<dbReference type="EMBL" id="RFFG01000094">
    <property type="protein sequence ID" value="RMI37995.1"/>
    <property type="molecule type" value="Genomic_DNA"/>
</dbReference>